<evidence type="ECO:0000259" key="8">
    <source>
        <dbReference type="PROSITE" id="PS51379"/>
    </source>
</evidence>
<evidence type="ECO:0000313" key="9">
    <source>
        <dbReference type="EMBL" id="AWB32670.1"/>
    </source>
</evidence>
<dbReference type="GO" id="GO:0051539">
    <property type="term" value="F:4 iron, 4 sulfur cluster binding"/>
    <property type="evidence" value="ECO:0007669"/>
    <property type="project" value="UniProtKB-UniRule"/>
</dbReference>
<dbReference type="Pfam" id="PF02754">
    <property type="entry name" value="CCG"/>
    <property type="match status" value="2"/>
</dbReference>
<comment type="catalytic activity">
    <reaction evidence="6">
        <text>(R)-lactate + A = pyruvate + AH2</text>
        <dbReference type="Rhea" id="RHEA:15089"/>
        <dbReference type="ChEBI" id="CHEBI:13193"/>
        <dbReference type="ChEBI" id="CHEBI:15361"/>
        <dbReference type="ChEBI" id="CHEBI:16004"/>
        <dbReference type="ChEBI" id="CHEBI:17499"/>
    </reaction>
</comment>
<evidence type="ECO:0000256" key="1">
    <source>
        <dbReference type="ARBA" id="ARBA00022485"/>
    </source>
</evidence>
<dbReference type="InterPro" id="IPR017900">
    <property type="entry name" value="4Fe4S_Fe_S_CS"/>
</dbReference>
<gene>
    <name evidence="9" type="ORF">DBV39_01900</name>
</gene>
<dbReference type="InterPro" id="IPR017896">
    <property type="entry name" value="4Fe4S_Fe-S-bd"/>
</dbReference>
<keyword evidence="2 6" id="KW-0479">Metal-binding</keyword>
<dbReference type="RefSeq" id="WP_108620111.1">
    <property type="nucleotide sequence ID" value="NZ_CP028901.1"/>
</dbReference>
<dbReference type="GO" id="GO:0019154">
    <property type="term" value="F:glycolate dehydrogenase activity"/>
    <property type="evidence" value="ECO:0007669"/>
    <property type="project" value="UniProtKB-EC"/>
</dbReference>
<sequence>MQTNLSDEIKHSELGRQADEILRRCVHCGFCLATCPTYEVLGSELDSPRGRIYQIKEVLEGAPVTPATREHLDRCLTCRNCETTCPSGVEYGHLLDIGRHIVEIKAPRPRLEKLRIEGLRRVITSPWFGPAYRLAQKIHAWLPPGIQEKVQPGRQAKPPIKPSRTDLQTGRQHERQVLMIAGCVQPVMMPSIDQATIRVLDRLGIGTQIAPGSGCCGAVSFHMDAQEEARNQMRRNIDSWWPLIESGQVEAIVVNASGCGAMVREYAHHLRLDPAYADKAQTITEKVLDIAQILEPLSEQLLQQIDPLKVPEDIVFHPPCTLQHWQKLRPITETVLSRLGVALKEFDESHMCCGSAGAYSMLQPEIATRLRDRKVAHIEAVRPQMIVSSNIGCIGQLQSGTDVPVRHWVEVIDQALKPRTQN</sequence>
<feature type="region of interest" description="Disordered" evidence="7">
    <location>
        <begin position="149"/>
        <end position="171"/>
    </location>
</feature>
<dbReference type="GO" id="GO:0046872">
    <property type="term" value="F:metal ion binding"/>
    <property type="evidence" value="ECO:0007669"/>
    <property type="project" value="UniProtKB-UniRule"/>
</dbReference>
<dbReference type="PANTHER" id="PTHR32479">
    <property type="entry name" value="GLYCOLATE OXIDASE IRON-SULFUR SUBUNIT"/>
    <property type="match status" value="1"/>
</dbReference>
<evidence type="ECO:0000256" key="7">
    <source>
        <dbReference type="SAM" id="MobiDB-lite"/>
    </source>
</evidence>
<accession>A0A2R4XFT1</accession>
<dbReference type="InterPro" id="IPR012257">
    <property type="entry name" value="Glc_ox_4Fe-4S"/>
</dbReference>
<dbReference type="Pfam" id="PF13183">
    <property type="entry name" value="Fer4_8"/>
    <property type="match status" value="1"/>
</dbReference>
<evidence type="ECO:0000313" key="10">
    <source>
        <dbReference type="Proteomes" id="UP000244571"/>
    </source>
</evidence>
<keyword evidence="5 6" id="KW-0411">Iron-sulfur</keyword>
<keyword evidence="1 6" id="KW-0004">4Fe-4S</keyword>
<protein>
    <recommendedName>
        <fullName evidence="6">Glycolate oxidase iron-sulfur subunit</fullName>
        <ecNumber evidence="6">1.1.99.14</ecNumber>
    </recommendedName>
</protein>
<evidence type="ECO:0000256" key="2">
    <source>
        <dbReference type="ARBA" id="ARBA00022723"/>
    </source>
</evidence>
<dbReference type="InterPro" id="IPR009051">
    <property type="entry name" value="Helical_ferredxn"/>
</dbReference>
<feature type="domain" description="4Fe-4S ferredoxin-type" evidence="8">
    <location>
        <begin position="65"/>
        <end position="89"/>
    </location>
</feature>
<dbReference type="PANTHER" id="PTHR32479:SF17">
    <property type="entry name" value="GLYCOLATE OXIDASE IRON-SULFUR SUBUNIT"/>
    <property type="match status" value="1"/>
</dbReference>
<keyword evidence="6" id="KW-0813">Transport</keyword>
<dbReference type="PROSITE" id="PS00198">
    <property type="entry name" value="4FE4S_FER_1"/>
    <property type="match status" value="1"/>
</dbReference>
<dbReference type="OrthoDB" id="9765258at2"/>
<organism evidence="9 10">
    <name type="scientific">Orrella marina</name>
    <dbReference type="NCBI Taxonomy" id="2163011"/>
    <lineage>
        <taxon>Bacteria</taxon>
        <taxon>Pseudomonadati</taxon>
        <taxon>Pseudomonadota</taxon>
        <taxon>Betaproteobacteria</taxon>
        <taxon>Burkholderiales</taxon>
        <taxon>Alcaligenaceae</taxon>
        <taxon>Orrella</taxon>
    </lineage>
</organism>
<evidence type="ECO:0000256" key="4">
    <source>
        <dbReference type="ARBA" id="ARBA00023004"/>
    </source>
</evidence>
<evidence type="ECO:0000256" key="3">
    <source>
        <dbReference type="ARBA" id="ARBA00022737"/>
    </source>
</evidence>
<dbReference type="EC" id="1.1.99.14" evidence="6"/>
<dbReference type="FunFam" id="1.10.1060.10:FF:000012">
    <property type="entry name" value="Glycolate oxidase iron-sulfur subunit"/>
    <property type="match status" value="1"/>
</dbReference>
<dbReference type="Gene3D" id="1.10.1060.10">
    <property type="entry name" value="Alpha-helical ferredoxin"/>
    <property type="match status" value="1"/>
</dbReference>
<dbReference type="SUPFAM" id="SSF46548">
    <property type="entry name" value="alpha-helical ferredoxin"/>
    <property type="match status" value="1"/>
</dbReference>
<keyword evidence="6" id="KW-0249">Electron transport</keyword>
<dbReference type="AlphaFoldDB" id="A0A2R4XFT1"/>
<comment type="cofactor">
    <cofactor evidence="6">
        <name>[4Fe-4S] cluster</name>
        <dbReference type="ChEBI" id="CHEBI:49883"/>
    </cofactor>
    <text evidence="6">Binds 2 [4Fe-4S] clusters.</text>
</comment>
<dbReference type="PIRSF" id="PIRSF000139">
    <property type="entry name" value="Glc_ox_4Fe-4S"/>
    <property type="match status" value="1"/>
</dbReference>
<keyword evidence="4 6" id="KW-0408">Iron</keyword>
<dbReference type="PROSITE" id="PS51379">
    <property type="entry name" value="4FE4S_FER_2"/>
    <property type="match status" value="2"/>
</dbReference>
<comment type="function">
    <text evidence="6">Component of a complex that catalyzes the oxidation of glycolate to glyoxylate.</text>
</comment>
<dbReference type="Proteomes" id="UP000244571">
    <property type="component" value="Chromosome"/>
</dbReference>
<evidence type="ECO:0000256" key="5">
    <source>
        <dbReference type="ARBA" id="ARBA00023014"/>
    </source>
</evidence>
<dbReference type="NCBIfam" id="NF008434">
    <property type="entry name" value="PRK11274.1"/>
    <property type="match status" value="1"/>
</dbReference>
<name>A0A2R4XFT1_9BURK</name>
<keyword evidence="3" id="KW-0677">Repeat</keyword>
<keyword evidence="10" id="KW-1185">Reference proteome</keyword>
<proteinExistence type="predicted"/>
<feature type="domain" description="4Fe-4S ferredoxin-type" evidence="8">
    <location>
        <begin position="14"/>
        <end position="46"/>
    </location>
</feature>
<comment type="catalytic activity">
    <reaction evidence="6">
        <text>glycolate + A = glyoxylate + AH2</text>
        <dbReference type="Rhea" id="RHEA:21264"/>
        <dbReference type="ChEBI" id="CHEBI:13193"/>
        <dbReference type="ChEBI" id="CHEBI:17499"/>
        <dbReference type="ChEBI" id="CHEBI:29805"/>
        <dbReference type="ChEBI" id="CHEBI:36655"/>
        <dbReference type="EC" id="1.1.99.14"/>
    </reaction>
</comment>
<dbReference type="InterPro" id="IPR004017">
    <property type="entry name" value="Cys_rich_dom"/>
</dbReference>
<evidence type="ECO:0000256" key="6">
    <source>
        <dbReference type="PIRNR" id="PIRNR000139"/>
    </source>
</evidence>
<dbReference type="KEGG" id="boz:DBV39_01900"/>
<dbReference type="EMBL" id="CP028901">
    <property type="protein sequence ID" value="AWB32670.1"/>
    <property type="molecule type" value="Genomic_DNA"/>
</dbReference>
<reference evidence="9 10" key="1">
    <citation type="submission" date="2018-04" db="EMBL/GenBank/DDBJ databases">
        <title>Bordetella sp. HZ20 isolated from seawater.</title>
        <authorList>
            <person name="Sun C."/>
        </authorList>
    </citation>
    <scope>NUCLEOTIDE SEQUENCE [LARGE SCALE GENOMIC DNA]</scope>
    <source>
        <strain evidence="9 10">HZ20</strain>
    </source>
</reference>